<comment type="caution">
    <text evidence="6">The sequence shown here is derived from an EMBL/GenBank/DDBJ whole genome shotgun (WGS) entry which is preliminary data.</text>
</comment>
<feature type="compositionally biased region" description="Low complexity" evidence="4">
    <location>
        <begin position="535"/>
        <end position="550"/>
    </location>
</feature>
<dbReference type="InterPro" id="IPR044769">
    <property type="entry name" value="PIKfyve_PIPKc"/>
</dbReference>
<feature type="region of interest" description="Disordered" evidence="4">
    <location>
        <begin position="104"/>
        <end position="161"/>
    </location>
</feature>
<evidence type="ECO:0000313" key="6">
    <source>
        <dbReference type="EMBL" id="PSR74534.1"/>
    </source>
</evidence>
<evidence type="ECO:0000313" key="7">
    <source>
        <dbReference type="Proteomes" id="UP000186601"/>
    </source>
</evidence>
<feature type="region of interest" description="Disordered" evidence="4">
    <location>
        <begin position="1"/>
        <end position="33"/>
    </location>
</feature>
<feature type="region of interest" description="Disordered" evidence="4">
    <location>
        <begin position="390"/>
        <end position="414"/>
    </location>
</feature>
<keyword evidence="3" id="KW-0808">Transferase</keyword>
<dbReference type="PROSITE" id="PS51455">
    <property type="entry name" value="PIPK"/>
    <property type="match status" value="1"/>
</dbReference>
<dbReference type="GO" id="GO:0010008">
    <property type="term" value="C:endosome membrane"/>
    <property type="evidence" value="ECO:0007669"/>
    <property type="project" value="TreeGrafter"/>
</dbReference>
<evidence type="ECO:0000256" key="1">
    <source>
        <dbReference type="ARBA" id="ARBA00022741"/>
    </source>
</evidence>
<feature type="compositionally biased region" description="Pro residues" evidence="4">
    <location>
        <begin position="832"/>
        <end position="841"/>
    </location>
</feature>
<feature type="region of interest" description="Disordered" evidence="4">
    <location>
        <begin position="326"/>
        <end position="352"/>
    </location>
</feature>
<organism evidence="6 7">
    <name type="scientific">Hermanssonia centrifuga</name>
    <dbReference type="NCBI Taxonomy" id="98765"/>
    <lineage>
        <taxon>Eukaryota</taxon>
        <taxon>Fungi</taxon>
        <taxon>Dikarya</taxon>
        <taxon>Basidiomycota</taxon>
        <taxon>Agaricomycotina</taxon>
        <taxon>Agaricomycetes</taxon>
        <taxon>Polyporales</taxon>
        <taxon>Meruliaceae</taxon>
        <taxon>Hermanssonia</taxon>
    </lineage>
</organism>
<dbReference type="Gene3D" id="3.30.810.10">
    <property type="entry name" value="2-Layer Sandwich"/>
    <property type="match status" value="1"/>
</dbReference>
<feature type="compositionally biased region" description="Polar residues" evidence="4">
    <location>
        <begin position="328"/>
        <end position="346"/>
    </location>
</feature>
<evidence type="ECO:0000256" key="2">
    <source>
        <dbReference type="ARBA" id="ARBA00022840"/>
    </source>
</evidence>
<protein>
    <recommendedName>
        <fullName evidence="5">PIPK domain-containing protein</fullName>
    </recommendedName>
</protein>
<dbReference type="GO" id="GO:0046854">
    <property type="term" value="P:phosphatidylinositol phosphate biosynthetic process"/>
    <property type="evidence" value="ECO:0007669"/>
    <property type="project" value="TreeGrafter"/>
</dbReference>
<dbReference type="InterPro" id="IPR027484">
    <property type="entry name" value="PInositol-4-P-5-kinase_N"/>
</dbReference>
<dbReference type="SMART" id="SM00330">
    <property type="entry name" value="PIPKc"/>
    <property type="match status" value="1"/>
</dbReference>
<dbReference type="PANTHER" id="PTHR45748">
    <property type="entry name" value="1-PHOSPHATIDYLINOSITOL 3-PHOSPHATE 5-KINASE-RELATED"/>
    <property type="match status" value="1"/>
</dbReference>
<keyword evidence="2 3" id="KW-0067">ATP-binding</keyword>
<dbReference type="Proteomes" id="UP000186601">
    <property type="component" value="Unassembled WGS sequence"/>
</dbReference>
<accession>A0A2R6NPV6</accession>
<dbReference type="Pfam" id="PF01504">
    <property type="entry name" value="PIP5K"/>
    <property type="match status" value="1"/>
</dbReference>
<dbReference type="GO" id="GO:0005524">
    <property type="term" value="F:ATP binding"/>
    <property type="evidence" value="ECO:0007669"/>
    <property type="project" value="UniProtKB-UniRule"/>
</dbReference>
<gene>
    <name evidence="6" type="ORF">PHLCEN_2v9711</name>
</gene>
<keyword evidence="3" id="KW-0418">Kinase</keyword>
<feature type="compositionally biased region" description="Basic and acidic residues" evidence="4">
    <location>
        <begin position="110"/>
        <end position="128"/>
    </location>
</feature>
<evidence type="ECO:0000256" key="3">
    <source>
        <dbReference type="PROSITE-ProRule" id="PRU00781"/>
    </source>
</evidence>
<dbReference type="InterPro" id="IPR002498">
    <property type="entry name" value="PInositol-4-P-4/5-kinase_core"/>
</dbReference>
<dbReference type="PANTHER" id="PTHR45748:SF7">
    <property type="entry name" value="1-PHOSPHATIDYLINOSITOL 3-PHOSPHATE 5-KINASE-RELATED"/>
    <property type="match status" value="1"/>
</dbReference>
<proteinExistence type="predicted"/>
<dbReference type="CDD" id="cd17300">
    <property type="entry name" value="PIPKc_PIKfyve"/>
    <property type="match status" value="1"/>
</dbReference>
<feature type="compositionally biased region" description="Basic and acidic residues" evidence="4">
    <location>
        <begin position="393"/>
        <end position="405"/>
    </location>
</feature>
<dbReference type="STRING" id="98765.A0A2R6NPV6"/>
<name>A0A2R6NPV6_9APHY</name>
<feature type="compositionally biased region" description="Polar residues" evidence="4">
    <location>
        <begin position="847"/>
        <end position="864"/>
    </location>
</feature>
<feature type="region of interest" description="Disordered" evidence="4">
    <location>
        <begin position="530"/>
        <end position="553"/>
    </location>
</feature>
<evidence type="ECO:0000256" key="4">
    <source>
        <dbReference type="SAM" id="MobiDB-lite"/>
    </source>
</evidence>
<evidence type="ECO:0000259" key="5">
    <source>
        <dbReference type="PROSITE" id="PS51455"/>
    </source>
</evidence>
<sequence length="1603" mass="176196">MEKPLPDVPHPSAGAGNLKSPRGPGTKRATQISTNTTTLTIDARDHLHQFILAALEGEGEEKEGTSAGNSESERLEWAVGLETALGALGERISLGGWLPGLRRARSRRRQEKELARAKERASSKRMESTDTVTPSRKEEGTMKSKGTLHHPHFDPKDELGYLSAGLKDGEKAEEGRRVSVQLLRDLASRPSVATPKPTAKHLLLTVTPYGAPVPPPPEDMGYEFVRSNLECVFTAGVFFLPQDETAQSDAHGAVLYGLDSWDSGSSAGSDTLQIVGGTFSFRGVLSEAQHAALTKVLRLSIYVYLSNILEQSLLSNSHVPLRFPKPSMSPTTQAGPMSRALSTSHVGSKHHKRDSQSGLWAFFSRKKETLLQRSSTPGVVRRGSLELPLTRKLTRDRSPVPRISDDSTSPRPRRFEFLGDYRPAFMLSSKGPEPEERPFSAALAQIQKYKGLLSASPHVTYSPPSLLVHLAQRERSDPGRRLCGDEKAALTSLLGWEGKNGMGMSDTAGFVRQQSFSALYSEYVPQPAISRPATPGSSQSSFGSLQPSQPNNNSVLCGRRRRWVTFRFFSREGGTDECLGETILKLCARADEPCDEPGCSFRRGEHELRFVHGTVRITVKVRPASSLDAEKEGEGDLPQMSVSCKVCAKQSPKDQMLDGTYLFSFAKFLELLVYSPTLSHVTPPLCAHTTLPPRPRPASDSPLPHTRMNLVRDFTFNKWTVSFVLSPVGDIYEVRVPRFQILRSKGQDKPEDTERLPPVASVSIETDRRALRREIMQFWQVLSEHMDQLEGNFMNEHPVSFHKSLPRLPSADDAYETFDDDDLLTPKGEPSKLPPHPPNTPRTPGTVSSNNSYPFPNKSASRDLSSTESQSSSSLSTSGLSQNSDQGSLHRLSNLRHTFQRTEQGLYTELSRTPVSNLNDVRRSFFSAAHGATRRLSAWEAKHAAGSPTASEAVAQCEPEWWKSGCHAVPGGNVIVREDDWGSIIAFTLSSMDYHKELGNMSTNRSTVVPAVPPPTPAVSRPSFFVKTASAKWFGPTIPMPDPDQDGVVWHEPETYSAVISRKEHPRDPTSLLKLGIPDVLRQKPIADPAYPNASKLGSLGSASGKGIPVVPPPSAWAKPDVQISTQAAGGLLSAAAVDRVDKVLHDLEAAEPAKTIRRVPSDTHLSSGFVETNIRRGKASSIMSTNSDVTTVGEHSTSTHSITPPIPPPKDESESHQESSSSIGDPPIEHSQSPLPALAAAAFTNTLSSAFRYMMRTGEAPPIPAKHHHGLLSASCSAIDDKPHIKYDWTIGKRLKFSCTVYYAKQFDALRRRCGTEDIFLQSLSRSENWIAEGGKSKSNFWKTADNQFIIKTLVNAWNVADLHVLIELGPSYFRYMDATASKPTVLAKLLGFYTVEIKNLETGTIQAKADLLVMENLFYKQNIVKTFDLKGIQGRKVKAASSSSGSKTLFDGDWIEGQQRALTLVQPHSKVVLQEAIRADSEFLAKSNIMDYSLLVGIDEDNKQIACGLVDTIGSYTFAKTLEYKAKQGLNSGKEVTVVPPNEYQERFINAMDDYFVACPGKVDDEICRLKCFTHFSPDKWSRPLDDTKIPGDYRQLPSVL</sequence>
<feature type="compositionally biased region" description="Low complexity" evidence="4">
    <location>
        <begin position="866"/>
        <end position="884"/>
    </location>
</feature>
<dbReference type="OrthoDB" id="158357at2759"/>
<dbReference type="GO" id="GO:0000285">
    <property type="term" value="F:1-phosphatidylinositol-3-phosphate 5-kinase activity"/>
    <property type="evidence" value="ECO:0007669"/>
    <property type="project" value="InterPro"/>
</dbReference>
<feature type="compositionally biased region" description="Acidic residues" evidence="4">
    <location>
        <begin position="813"/>
        <end position="823"/>
    </location>
</feature>
<feature type="domain" description="PIPK" evidence="5">
    <location>
        <begin position="1236"/>
        <end position="1558"/>
    </location>
</feature>
<keyword evidence="1 3" id="KW-0547">Nucleotide-binding</keyword>
<reference evidence="6 7" key="1">
    <citation type="submission" date="2018-02" db="EMBL/GenBank/DDBJ databases">
        <title>Genome sequence of the basidiomycete white-rot fungus Phlebia centrifuga.</title>
        <authorList>
            <person name="Granchi Z."/>
            <person name="Peng M."/>
            <person name="de Vries R.P."/>
            <person name="Hilden K."/>
            <person name="Makela M.R."/>
            <person name="Grigoriev I."/>
            <person name="Riley R."/>
        </authorList>
    </citation>
    <scope>NUCLEOTIDE SEQUENCE [LARGE SCALE GENOMIC DNA]</scope>
    <source>
        <strain evidence="6 7">FBCC195</strain>
    </source>
</reference>
<dbReference type="InterPro" id="IPR027483">
    <property type="entry name" value="PInositol-4-P-4/5-kinase_C_sf"/>
</dbReference>
<feature type="region of interest" description="Disordered" evidence="4">
    <location>
        <begin position="1168"/>
        <end position="1232"/>
    </location>
</feature>
<feature type="compositionally biased region" description="Polar residues" evidence="4">
    <location>
        <begin position="1182"/>
        <end position="1195"/>
    </location>
</feature>
<dbReference type="Gene3D" id="3.30.800.10">
    <property type="entry name" value="Phosphatidylinositol Phosphate Kinase II Beta"/>
    <property type="match status" value="1"/>
</dbReference>
<dbReference type="SUPFAM" id="SSF56104">
    <property type="entry name" value="SAICAR synthase-like"/>
    <property type="match status" value="1"/>
</dbReference>
<keyword evidence="7" id="KW-1185">Reference proteome</keyword>
<feature type="region of interest" description="Disordered" evidence="4">
    <location>
        <begin position="812"/>
        <end position="887"/>
    </location>
</feature>
<dbReference type="EMBL" id="MLYV02000976">
    <property type="protein sequence ID" value="PSR74534.1"/>
    <property type="molecule type" value="Genomic_DNA"/>
</dbReference>